<dbReference type="Proteomes" id="UP001213681">
    <property type="component" value="Unassembled WGS sequence"/>
</dbReference>
<dbReference type="EMBL" id="JAPVEA010000007">
    <property type="protein sequence ID" value="KAJ5444381.1"/>
    <property type="molecule type" value="Genomic_DNA"/>
</dbReference>
<organism evidence="5 6">
    <name type="scientific">Penicillium daleae</name>
    <dbReference type="NCBI Taxonomy" id="63821"/>
    <lineage>
        <taxon>Eukaryota</taxon>
        <taxon>Fungi</taxon>
        <taxon>Dikarya</taxon>
        <taxon>Ascomycota</taxon>
        <taxon>Pezizomycotina</taxon>
        <taxon>Eurotiomycetes</taxon>
        <taxon>Eurotiomycetidae</taxon>
        <taxon>Eurotiales</taxon>
        <taxon>Aspergillaceae</taxon>
        <taxon>Penicillium</taxon>
    </lineage>
</organism>
<dbReference type="GO" id="GO:0036297">
    <property type="term" value="P:interstrand cross-link repair"/>
    <property type="evidence" value="ECO:0007669"/>
    <property type="project" value="TreeGrafter"/>
</dbReference>
<feature type="compositionally biased region" description="Basic and acidic residues" evidence="4">
    <location>
        <begin position="622"/>
        <end position="643"/>
    </location>
</feature>
<evidence type="ECO:0000313" key="6">
    <source>
        <dbReference type="Proteomes" id="UP001213681"/>
    </source>
</evidence>
<evidence type="ECO:0000256" key="2">
    <source>
        <dbReference type="ARBA" id="ARBA00022801"/>
    </source>
</evidence>
<dbReference type="GO" id="GO:0003684">
    <property type="term" value="F:damaged DNA binding"/>
    <property type="evidence" value="ECO:0007669"/>
    <property type="project" value="TreeGrafter"/>
</dbReference>
<dbReference type="GO" id="GO:0000723">
    <property type="term" value="P:telomere maintenance"/>
    <property type="evidence" value="ECO:0007669"/>
    <property type="project" value="TreeGrafter"/>
</dbReference>
<feature type="region of interest" description="Disordered" evidence="4">
    <location>
        <begin position="563"/>
        <end position="583"/>
    </location>
</feature>
<dbReference type="RefSeq" id="XP_056764461.1">
    <property type="nucleotide sequence ID" value="XM_056911635.1"/>
</dbReference>
<feature type="region of interest" description="Disordered" evidence="4">
    <location>
        <begin position="595"/>
        <end position="729"/>
    </location>
</feature>
<reference evidence="5" key="2">
    <citation type="journal article" date="2023" name="IMA Fungus">
        <title>Comparative genomic study of the Penicillium genus elucidates a diverse pangenome and 15 lateral gene transfer events.</title>
        <authorList>
            <person name="Petersen C."/>
            <person name="Sorensen T."/>
            <person name="Nielsen M.R."/>
            <person name="Sondergaard T.E."/>
            <person name="Sorensen J.L."/>
            <person name="Fitzpatrick D.A."/>
            <person name="Frisvad J.C."/>
            <person name="Nielsen K.L."/>
        </authorList>
    </citation>
    <scope>NUCLEOTIDE SEQUENCE</scope>
    <source>
        <strain evidence="5">IBT 16125</strain>
    </source>
</reference>
<dbReference type="Gene3D" id="3.40.50.12650">
    <property type="match status" value="1"/>
</dbReference>
<evidence type="ECO:0000256" key="4">
    <source>
        <dbReference type="SAM" id="MobiDB-lite"/>
    </source>
</evidence>
<name>A0AAD6C422_9EURO</name>
<proteinExistence type="predicted"/>
<dbReference type="GeneID" id="81601878"/>
<dbReference type="Gene3D" id="3.60.15.10">
    <property type="entry name" value="Ribonuclease Z/Hydroxyacylglutathione hydrolase-like"/>
    <property type="match status" value="1"/>
</dbReference>
<feature type="compositionally biased region" description="Basic and acidic residues" evidence="4">
    <location>
        <begin position="707"/>
        <end position="722"/>
    </location>
</feature>
<dbReference type="GO" id="GO:0006303">
    <property type="term" value="P:double-strand break repair via nonhomologous end joining"/>
    <property type="evidence" value="ECO:0007669"/>
    <property type="project" value="TreeGrafter"/>
</dbReference>
<keyword evidence="2" id="KW-0378">Hydrolase</keyword>
<dbReference type="GO" id="GO:0035312">
    <property type="term" value="F:5'-3' DNA exonuclease activity"/>
    <property type="evidence" value="ECO:0007669"/>
    <property type="project" value="TreeGrafter"/>
</dbReference>
<feature type="region of interest" description="Disordered" evidence="4">
    <location>
        <begin position="509"/>
        <end position="529"/>
    </location>
</feature>
<gene>
    <name evidence="5" type="ORF">N7458_008253</name>
</gene>
<sequence length="764" mass="85281">MSTFNGVLAVDYFRKSDDRPPPLACFLTHVHTDHLQGLESFRAPFIYCSPTTRELLLRLEKFPHRINFEKRILEAREVTYKHLNKLLRPIPLNTPTEIELTPIKKIRVTLIDANHCPGSVMLLIEGNDKTILYTGDIRAEKWWVNSLIRNPFLIPYTLAGKQLDNMYLDTTYLRHAGVPPETFGSKAEGIAELLKKVQGYSPQTVFHLGAWTFGYEEVWLTLAAALRTKVHPDAYQLGLYQSLGQASRGIDESAAYNGFRLGNDIIPGCLTNESGDARIHLCVPPCGIAAHPDTVHIRPFLMREKDGFEVPDMGAGGGSGDVYMRQELEFTPKMKAKDLVQQCHDCMLFSSEELQTELACRLLNDFETYGGRLSLSKYGISVDENISLHELACLLVHHVLQYNRDMAAEDEAKVVGMPRSKVIRFPYARHSSYSELCHLISVFKPKDIHACVVDDRDVSGGKDLVDEFFGHLLTGRTHDSKGIKNREVQVEETNKAWAVELEARENHELNGFPEPAPVGDPPEDPQPHNALGQLGYESLRRMNNQWLLFANVEHDFSSLPIAEPGLTNKPPQVCGPTTPDGVKEKRDEIQRAHEYLQGQTDPSEMQVGPLPPTWFGGLDGADASKTDKQKKEKQVKESAETKKSLTKWTPFMIPKRPTTGSGQVQGSSSSHVQSPAEPTSNTLQSQASIPESILAPSLTSSHSGNLTRERLEELDAQQRKEIPSASQKRARVEAYLAATEDSFSAWAGMITSAGDNHAEEEMEL</sequence>
<dbReference type="PANTHER" id="PTHR23240:SF8">
    <property type="entry name" value="PROTEIN ARTEMIS"/>
    <property type="match status" value="1"/>
</dbReference>
<evidence type="ECO:0008006" key="7">
    <source>
        <dbReference type="Google" id="ProtNLM"/>
    </source>
</evidence>
<evidence type="ECO:0000256" key="1">
    <source>
        <dbReference type="ARBA" id="ARBA00022722"/>
    </source>
</evidence>
<feature type="compositionally biased region" description="Polar residues" evidence="4">
    <location>
        <begin position="676"/>
        <end position="689"/>
    </location>
</feature>
<dbReference type="Pfam" id="PF23023">
    <property type="entry name" value="Anti-Pycsar_Apyc1"/>
    <property type="match status" value="1"/>
</dbReference>
<dbReference type="SUPFAM" id="SSF56281">
    <property type="entry name" value="Metallo-hydrolase/oxidoreductase"/>
    <property type="match status" value="1"/>
</dbReference>
<dbReference type="InterPro" id="IPR036866">
    <property type="entry name" value="RibonucZ/Hydroxyglut_hydro"/>
</dbReference>
<dbReference type="AlphaFoldDB" id="A0AAD6C422"/>
<protein>
    <recommendedName>
        <fullName evidence="7">Metallo-beta-lactamase domain-containing protein</fullName>
    </recommendedName>
</protein>
<evidence type="ECO:0000256" key="3">
    <source>
        <dbReference type="ARBA" id="ARBA00022839"/>
    </source>
</evidence>
<dbReference type="PANTHER" id="PTHR23240">
    <property type="entry name" value="DNA CROSS-LINK REPAIR PROTEIN PSO2/SNM1-RELATED"/>
    <property type="match status" value="1"/>
</dbReference>
<keyword evidence="1" id="KW-0540">Nuclease</keyword>
<keyword evidence="6" id="KW-1185">Reference proteome</keyword>
<accession>A0AAD6C422</accession>
<keyword evidence="3" id="KW-0269">Exonuclease</keyword>
<feature type="compositionally biased region" description="Low complexity" evidence="4">
    <location>
        <begin position="660"/>
        <end position="674"/>
    </location>
</feature>
<evidence type="ECO:0000313" key="5">
    <source>
        <dbReference type="EMBL" id="KAJ5444381.1"/>
    </source>
</evidence>
<reference evidence="5" key="1">
    <citation type="submission" date="2022-12" db="EMBL/GenBank/DDBJ databases">
        <authorList>
            <person name="Petersen C."/>
        </authorList>
    </citation>
    <scope>NUCLEOTIDE SEQUENCE</scope>
    <source>
        <strain evidence="5">IBT 16125</strain>
    </source>
</reference>
<feature type="compositionally biased region" description="Polar residues" evidence="4">
    <location>
        <begin position="697"/>
        <end position="706"/>
    </location>
</feature>
<comment type="caution">
    <text evidence="5">The sequence shown here is derived from an EMBL/GenBank/DDBJ whole genome shotgun (WGS) entry which is preliminary data.</text>
</comment>